<dbReference type="InParanoid" id="A0A0G4G6E6"/>
<accession>A0A0G4G6E6</accession>
<protein>
    <submittedName>
        <fullName evidence="2">Uncharacterized protein</fullName>
    </submittedName>
</protein>
<dbReference type="PhylomeDB" id="A0A0G4G6E6"/>
<dbReference type="VEuPathDB" id="CryptoDB:Vbra_22691"/>
<organism evidence="2 3">
    <name type="scientific">Vitrella brassicaformis (strain CCMP3155)</name>
    <dbReference type="NCBI Taxonomy" id="1169540"/>
    <lineage>
        <taxon>Eukaryota</taxon>
        <taxon>Sar</taxon>
        <taxon>Alveolata</taxon>
        <taxon>Colpodellida</taxon>
        <taxon>Vitrellaceae</taxon>
        <taxon>Vitrella</taxon>
    </lineage>
</organism>
<evidence type="ECO:0000313" key="2">
    <source>
        <dbReference type="EMBL" id="CEM24102.1"/>
    </source>
</evidence>
<reference evidence="2 3" key="1">
    <citation type="submission" date="2014-11" db="EMBL/GenBank/DDBJ databases">
        <authorList>
            <person name="Zhu J."/>
            <person name="Qi W."/>
            <person name="Song R."/>
        </authorList>
    </citation>
    <scope>NUCLEOTIDE SEQUENCE [LARGE SCALE GENOMIC DNA]</scope>
</reference>
<gene>
    <name evidence="2" type="ORF">Vbra_22691</name>
</gene>
<name>A0A0G4G6E6_VITBC</name>
<sequence length="265" mass="28885">MAGQSPQSAGQPDRGRGQPAGINVHSPPIPPFGLGRGFPVRLTPKSQFADNFASPMESSFASAAASIKEPLVCILVTLPRTDVFCILDRANEAMTDLLFGCNWPSPPSGFIIEHEGGNNGSILSIIDAPSRIWKTVELEEQTAVSAQEEQRWMALCREERVIRAVQAKCEDLGMRPFLPVLAAFTDVDSPNGLFRSTWTDNVPMSQEEAADMHRVFAIQMPRLNIGKYADFKDILQRCSAVSNAVSSSRVAQPQVQGMLKEVALS</sequence>
<feature type="region of interest" description="Disordered" evidence="1">
    <location>
        <begin position="1"/>
        <end position="26"/>
    </location>
</feature>
<dbReference type="Proteomes" id="UP000041254">
    <property type="component" value="Unassembled WGS sequence"/>
</dbReference>
<evidence type="ECO:0000313" key="3">
    <source>
        <dbReference type="Proteomes" id="UP000041254"/>
    </source>
</evidence>
<dbReference type="AlphaFoldDB" id="A0A0G4G6E6"/>
<keyword evidence="3" id="KW-1185">Reference proteome</keyword>
<feature type="compositionally biased region" description="Polar residues" evidence="1">
    <location>
        <begin position="1"/>
        <end position="10"/>
    </location>
</feature>
<proteinExistence type="predicted"/>
<dbReference type="EMBL" id="CDMY01000579">
    <property type="protein sequence ID" value="CEM24102.1"/>
    <property type="molecule type" value="Genomic_DNA"/>
</dbReference>
<evidence type="ECO:0000256" key="1">
    <source>
        <dbReference type="SAM" id="MobiDB-lite"/>
    </source>
</evidence>